<gene>
    <name evidence="1" type="ORF">RJT34_32325</name>
</gene>
<dbReference type="AlphaFoldDB" id="A0AAN9I5T5"/>
<name>A0AAN9I5T5_CLITE</name>
<comment type="caution">
    <text evidence="1">The sequence shown here is derived from an EMBL/GenBank/DDBJ whole genome shotgun (WGS) entry which is preliminary data.</text>
</comment>
<dbReference type="Proteomes" id="UP001359559">
    <property type="component" value="Unassembled WGS sequence"/>
</dbReference>
<organism evidence="1 2">
    <name type="scientific">Clitoria ternatea</name>
    <name type="common">Butterfly pea</name>
    <dbReference type="NCBI Taxonomy" id="43366"/>
    <lineage>
        <taxon>Eukaryota</taxon>
        <taxon>Viridiplantae</taxon>
        <taxon>Streptophyta</taxon>
        <taxon>Embryophyta</taxon>
        <taxon>Tracheophyta</taxon>
        <taxon>Spermatophyta</taxon>
        <taxon>Magnoliopsida</taxon>
        <taxon>eudicotyledons</taxon>
        <taxon>Gunneridae</taxon>
        <taxon>Pentapetalae</taxon>
        <taxon>rosids</taxon>
        <taxon>fabids</taxon>
        <taxon>Fabales</taxon>
        <taxon>Fabaceae</taxon>
        <taxon>Papilionoideae</taxon>
        <taxon>50 kb inversion clade</taxon>
        <taxon>NPAAA clade</taxon>
        <taxon>indigoferoid/millettioid clade</taxon>
        <taxon>Phaseoleae</taxon>
        <taxon>Clitoria</taxon>
    </lineage>
</organism>
<reference evidence="1 2" key="1">
    <citation type="submission" date="2024-01" db="EMBL/GenBank/DDBJ databases">
        <title>The genomes of 5 underutilized Papilionoideae crops provide insights into root nodulation and disease resistance.</title>
        <authorList>
            <person name="Yuan L."/>
        </authorList>
    </citation>
    <scope>NUCLEOTIDE SEQUENCE [LARGE SCALE GENOMIC DNA]</scope>
    <source>
        <strain evidence="1">LY-2023</strain>
        <tissue evidence="1">Leaf</tissue>
    </source>
</reference>
<keyword evidence="2" id="KW-1185">Reference proteome</keyword>
<sequence>MFAPLFKSCTEGSDKGGEKISFDWIDYNHIVSASMEVVGCPDKQIERMAINGSKRHGGIVVKDNEKGAWVSTVASSGAS</sequence>
<dbReference type="EMBL" id="JAYKXN010000008">
    <property type="protein sequence ID" value="KAK7264715.1"/>
    <property type="molecule type" value="Genomic_DNA"/>
</dbReference>
<evidence type="ECO:0000313" key="2">
    <source>
        <dbReference type="Proteomes" id="UP001359559"/>
    </source>
</evidence>
<accession>A0AAN9I5T5</accession>
<proteinExistence type="predicted"/>
<evidence type="ECO:0000313" key="1">
    <source>
        <dbReference type="EMBL" id="KAK7264715.1"/>
    </source>
</evidence>
<protein>
    <submittedName>
        <fullName evidence="1">Uncharacterized protein</fullName>
    </submittedName>
</protein>